<proteinExistence type="predicted"/>
<comment type="caution">
    <text evidence="1">The sequence shown here is derived from an EMBL/GenBank/DDBJ whole genome shotgun (WGS) entry which is preliminary data.</text>
</comment>
<name>A0A315ZBI1_SEDFL</name>
<reference evidence="1 2" key="1">
    <citation type="submission" date="2018-03" db="EMBL/GenBank/DDBJ databases">
        <title>Genomic Encyclopedia of Archaeal and Bacterial Type Strains, Phase II (KMG-II): from individual species to whole genera.</title>
        <authorList>
            <person name="Goeker M."/>
        </authorList>
    </citation>
    <scope>NUCLEOTIDE SEQUENCE [LARGE SCALE GENOMIC DNA]</scope>
    <source>
        <strain evidence="1 2">DSM 28229</strain>
    </source>
</reference>
<evidence type="ECO:0000313" key="1">
    <source>
        <dbReference type="EMBL" id="PWJ42720.1"/>
    </source>
</evidence>
<gene>
    <name evidence="1" type="ORF">BC781_102265</name>
</gene>
<protein>
    <submittedName>
        <fullName evidence="1">Uncharacterized protein</fullName>
    </submittedName>
</protein>
<dbReference type="Proteomes" id="UP000245535">
    <property type="component" value="Unassembled WGS sequence"/>
</dbReference>
<evidence type="ECO:0000313" key="2">
    <source>
        <dbReference type="Proteomes" id="UP000245535"/>
    </source>
</evidence>
<sequence length="40" mass="4631">MIYILRLHLQTFTKKTLGKITHITNDLSSNQKIIIYNAGK</sequence>
<accession>A0A315ZBI1</accession>
<dbReference type="AlphaFoldDB" id="A0A315ZBI1"/>
<dbReference type="EMBL" id="QGDO01000002">
    <property type="protein sequence ID" value="PWJ42720.1"/>
    <property type="molecule type" value="Genomic_DNA"/>
</dbReference>
<organism evidence="1 2">
    <name type="scientific">Sediminitomix flava</name>
    <dbReference type="NCBI Taxonomy" id="379075"/>
    <lineage>
        <taxon>Bacteria</taxon>
        <taxon>Pseudomonadati</taxon>
        <taxon>Bacteroidota</taxon>
        <taxon>Cytophagia</taxon>
        <taxon>Cytophagales</taxon>
        <taxon>Flammeovirgaceae</taxon>
        <taxon>Sediminitomix</taxon>
    </lineage>
</organism>
<keyword evidence="2" id="KW-1185">Reference proteome</keyword>